<dbReference type="EMBL" id="MTSL01000039">
    <property type="protein sequence ID" value="PJF19830.1"/>
    <property type="molecule type" value="Genomic_DNA"/>
</dbReference>
<organism evidence="1 2">
    <name type="scientific">Paramicrosporidium saccamoebae</name>
    <dbReference type="NCBI Taxonomy" id="1246581"/>
    <lineage>
        <taxon>Eukaryota</taxon>
        <taxon>Fungi</taxon>
        <taxon>Fungi incertae sedis</taxon>
        <taxon>Cryptomycota</taxon>
        <taxon>Cryptomycota incertae sedis</taxon>
        <taxon>Paramicrosporidium</taxon>
    </lineage>
</organism>
<gene>
    <name evidence="1" type="ORF">PSACC_00355</name>
</gene>
<sequence length="74" mass="8283">MYPSRVFSQIKVLEPAYCVKELPSKSEYVAVQQGFPRLNRVWPGTNVDSPTCNDTPPRSVALDCKGQHTQGCTR</sequence>
<name>A0A2H9TQ93_9FUNG</name>
<proteinExistence type="predicted"/>
<reference evidence="1 2" key="1">
    <citation type="submission" date="2016-10" db="EMBL/GenBank/DDBJ databases">
        <title>The genome of Paramicrosporidium saccamoebae is the missing link in understanding Cryptomycota and Microsporidia evolution.</title>
        <authorList>
            <person name="Quandt C.A."/>
            <person name="Beaudet D."/>
            <person name="Corsaro D."/>
            <person name="Michel R."/>
            <person name="Corradi N."/>
            <person name="James T."/>
        </authorList>
    </citation>
    <scope>NUCLEOTIDE SEQUENCE [LARGE SCALE GENOMIC DNA]</scope>
    <source>
        <strain evidence="1 2">KSL3</strain>
    </source>
</reference>
<dbReference type="Proteomes" id="UP000240830">
    <property type="component" value="Unassembled WGS sequence"/>
</dbReference>
<keyword evidence="2" id="KW-1185">Reference proteome</keyword>
<dbReference type="AlphaFoldDB" id="A0A2H9TQ93"/>
<evidence type="ECO:0000313" key="1">
    <source>
        <dbReference type="EMBL" id="PJF19830.1"/>
    </source>
</evidence>
<comment type="caution">
    <text evidence="1">The sequence shown here is derived from an EMBL/GenBank/DDBJ whole genome shotgun (WGS) entry which is preliminary data.</text>
</comment>
<protein>
    <submittedName>
        <fullName evidence="1">Uncharacterized protein</fullName>
    </submittedName>
</protein>
<accession>A0A2H9TQ93</accession>
<evidence type="ECO:0000313" key="2">
    <source>
        <dbReference type="Proteomes" id="UP000240830"/>
    </source>
</evidence>